<evidence type="ECO:0000259" key="6">
    <source>
        <dbReference type="Pfam" id="PF13720"/>
    </source>
</evidence>
<keyword evidence="3 7" id="KW-0808">Transferase</keyword>
<evidence type="ECO:0000313" key="8">
    <source>
        <dbReference type="Proteomes" id="UP000262325"/>
    </source>
</evidence>
<evidence type="ECO:0000256" key="4">
    <source>
        <dbReference type="ARBA" id="ARBA00023098"/>
    </source>
</evidence>
<name>A0A3D5QCQ9_FLESI</name>
<dbReference type="AlphaFoldDB" id="A0A3D5QCQ9"/>
<evidence type="ECO:0000256" key="1">
    <source>
        <dbReference type="ARBA" id="ARBA00022516"/>
    </source>
</evidence>
<evidence type="ECO:0000256" key="2">
    <source>
        <dbReference type="ARBA" id="ARBA00022556"/>
    </source>
</evidence>
<reference evidence="7 8" key="1">
    <citation type="journal article" date="2018" name="Nat. Biotechnol.">
        <title>A standardized bacterial taxonomy based on genome phylogeny substantially revises the tree of life.</title>
        <authorList>
            <person name="Parks D.H."/>
            <person name="Chuvochina M."/>
            <person name="Waite D.W."/>
            <person name="Rinke C."/>
            <person name="Skarshewski A."/>
            <person name="Chaumeil P.A."/>
            <person name="Hugenholtz P."/>
        </authorList>
    </citation>
    <scope>NUCLEOTIDE SEQUENCE [LARGE SCALE GENOMIC DNA]</scope>
    <source>
        <strain evidence="7">UBA8672</strain>
    </source>
</reference>
<dbReference type="SUPFAM" id="SSF51161">
    <property type="entry name" value="Trimeric LpxA-like enzymes"/>
    <property type="match status" value="1"/>
</dbReference>
<dbReference type="NCBIfam" id="TIGR01852">
    <property type="entry name" value="lipid_A_lpxA"/>
    <property type="match status" value="1"/>
</dbReference>
<dbReference type="Gene3D" id="1.20.1180.10">
    <property type="entry name" value="Udp N-acetylglucosamine O-acyltransferase, C-terminal domain"/>
    <property type="match status" value="1"/>
</dbReference>
<dbReference type="InterPro" id="IPR011004">
    <property type="entry name" value="Trimer_LpxA-like_sf"/>
</dbReference>
<dbReference type="InterPro" id="IPR029098">
    <property type="entry name" value="Acetyltransf_C"/>
</dbReference>
<accession>A0A3D5QCQ9</accession>
<sequence>MIDKSAQISSDAVVAESAQVEAGTFIGEGCIIGENVRIGRNSIVEAYTEIGDNTLLSPNVHIGGAPQDIGFKNETTRLIIGKNCTIREFSTIHRASTKEDWVTEIGDNCYIMATSHIGHDCKVGNNVIITSFVGLSGHVSVGDNVVFGGMAGIHQFVRIGKGTMIGGFSRIAKDVPPFCLAEGNPAKIHGLNSVGLRRSGFKKEQLSNLKKVMKIFLNKEYLLDDAVNEIVKVADSAEVKEFAEFLKNSKRGVLRR</sequence>
<dbReference type="RefSeq" id="WP_273266070.1">
    <property type="nucleotide sequence ID" value="NZ_JAAZVV010000050.1"/>
</dbReference>
<dbReference type="PIRSF" id="PIRSF000456">
    <property type="entry name" value="UDP-GlcNAc_acltr"/>
    <property type="match status" value="1"/>
</dbReference>
<dbReference type="GO" id="GO:0008780">
    <property type="term" value="F:acyl-[acyl-carrier-protein]-UDP-N-acetylglucosamine O-acyltransferase activity"/>
    <property type="evidence" value="ECO:0007669"/>
    <property type="project" value="InterPro"/>
</dbReference>
<keyword evidence="1" id="KW-0444">Lipid biosynthesis</keyword>
<feature type="domain" description="UDP N-acetylglucosamine O-acyltransferase C-terminal" evidence="6">
    <location>
        <begin position="174"/>
        <end position="253"/>
    </location>
</feature>
<keyword evidence="5 7" id="KW-0012">Acyltransferase</keyword>
<evidence type="ECO:0000256" key="3">
    <source>
        <dbReference type="ARBA" id="ARBA00022679"/>
    </source>
</evidence>
<dbReference type="PANTHER" id="PTHR43480">
    <property type="entry name" value="ACYL-[ACYL-CARRIER-PROTEIN]--UDP-N-ACETYLGLUCOSAMINE O-ACYLTRANSFERASE"/>
    <property type="match status" value="1"/>
</dbReference>
<dbReference type="InterPro" id="IPR001451">
    <property type="entry name" value="Hexapep"/>
</dbReference>
<evidence type="ECO:0000256" key="5">
    <source>
        <dbReference type="ARBA" id="ARBA00023315"/>
    </source>
</evidence>
<dbReference type="CDD" id="cd03351">
    <property type="entry name" value="LbH_UDP-GlcNAc_AT"/>
    <property type="match status" value="1"/>
</dbReference>
<proteinExistence type="predicted"/>
<dbReference type="InterPro" id="IPR010137">
    <property type="entry name" value="Lipid_A_LpxA"/>
</dbReference>
<gene>
    <name evidence="7" type="ORF">DHM44_08055</name>
</gene>
<dbReference type="Pfam" id="PF00132">
    <property type="entry name" value="Hexapep"/>
    <property type="match status" value="2"/>
</dbReference>
<keyword evidence="4" id="KW-0443">Lipid metabolism</keyword>
<dbReference type="Proteomes" id="UP000262325">
    <property type="component" value="Unassembled WGS sequence"/>
</dbReference>
<dbReference type="PANTHER" id="PTHR43480:SF1">
    <property type="entry name" value="ACYL-[ACYL-CARRIER-PROTEIN]--UDP-N-ACETYLGLUCOSAMINE O-ACYLTRANSFERASE, MITOCHONDRIAL-RELATED"/>
    <property type="match status" value="1"/>
</dbReference>
<dbReference type="Gene3D" id="2.160.10.10">
    <property type="entry name" value="Hexapeptide repeat proteins"/>
    <property type="match status" value="1"/>
</dbReference>
<dbReference type="GO" id="GO:0016020">
    <property type="term" value="C:membrane"/>
    <property type="evidence" value="ECO:0007669"/>
    <property type="project" value="GOC"/>
</dbReference>
<dbReference type="GO" id="GO:0009245">
    <property type="term" value="P:lipid A biosynthetic process"/>
    <property type="evidence" value="ECO:0007669"/>
    <property type="project" value="UniProtKB-KW"/>
</dbReference>
<keyword evidence="2" id="KW-0441">Lipid A biosynthesis</keyword>
<dbReference type="InterPro" id="IPR037157">
    <property type="entry name" value="Acetyltransf_C_sf"/>
</dbReference>
<dbReference type="Pfam" id="PF13720">
    <property type="entry name" value="Acetyltransf_11"/>
    <property type="match status" value="1"/>
</dbReference>
<dbReference type="EMBL" id="DPPF01000165">
    <property type="protein sequence ID" value="HCW93621.1"/>
    <property type="molecule type" value="Genomic_DNA"/>
</dbReference>
<comment type="caution">
    <text evidence="7">The sequence shown here is derived from an EMBL/GenBank/DDBJ whole genome shotgun (WGS) entry which is preliminary data.</text>
</comment>
<dbReference type="NCBIfam" id="NF003657">
    <property type="entry name" value="PRK05289.1"/>
    <property type="match status" value="1"/>
</dbReference>
<protein>
    <submittedName>
        <fullName evidence="7">Acyl-ACP--UDP-N-acetylglucosamine O-acyltransferase</fullName>
    </submittedName>
</protein>
<evidence type="ECO:0000313" key="7">
    <source>
        <dbReference type="EMBL" id="HCW93621.1"/>
    </source>
</evidence>
<organism evidence="7 8">
    <name type="scientific">Flexistipes sinusarabici</name>
    <dbReference type="NCBI Taxonomy" id="2352"/>
    <lineage>
        <taxon>Bacteria</taxon>
        <taxon>Pseudomonadati</taxon>
        <taxon>Deferribacterota</taxon>
        <taxon>Deferribacteres</taxon>
        <taxon>Deferribacterales</taxon>
        <taxon>Flexistipitaceae</taxon>
        <taxon>Flexistipes</taxon>
    </lineage>
</organism>